<protein>
    <submittedName>
        <fullName evidence="6">ANTAR domain-containing protein</fullName>
    </submittedName>
</protein>
<dbReference type="RefSeq" id="WP_122938509.1">
    <property type="nucleotide sequence ID" value="NZ_JBHSNT010000003.1"/>
</dbReference>
<dbReference type="PIRSF" id="PIRSF036625">
    <property type="entry name" value="GAF_ANTAR"/>
    <property type="match status" value="1"/>
</dbReference>
<dbReference type="Gene3D" id="3.30.450.40">
    <property type="match status" value="1"/>
</dbReference>
<dbReference type="AlphaFoldDB" id="A0A3M7ZYK6"/>
<dbReference type="GO" id="GO:0016301">
    <property type="term" value="F:kinase activity"/>
    <property type="evidence" value="ECO:0007669"/>
    <property type="project" value="UniProtKB-KW"/>
</dbReference>
<name>A0A3M7ZYK6_9MICO</name>
<keyword evidence="2" id="KW-0418">Kinase</keyword>
<evidence type="ECO:0000259" key="5">
    <source>
        <dbReference type="PROSITE" id="PS50921"/>
    </source>
</evidence>
<dbReference type="InterPro" id="IPR011006">
    <property type="entry name" value="CheY-like_superfamily"/>
</dbReference>
<dbReference type="Pfam" id="PF13185">
    <property type="entry name" value="GAF_2"/>
    <property type="match status" value="1"/>
</dbReference>
<dbReference type="SMART" id="SM00065">
    <property type="entry name" value="GAF"/>
    <property type="match status" value="1"/>
</dbReference>
<evidence type="ECO:0000256" key="1">
    <source>
        <dbReference type="ARBA" id="ARBA00022679"/>
    </source>
</evidence>
<keyword evidence="7" id="KW-1185">Reference proteome</keyword>
<evidence type="ECO:0000313" key="6">
    <source>
        <dbReference type="EMBL" id="RNB44089.1"/>
    </source>
</evidence>
<comment type="caution">
    <text evidence="6">The sequence shown here is derived from an EMBL/GenBank/DDBJ whole genome shotgun (WGS) entry which is preliminary data.</text>
</comment>
<proteinExistence type="predicted"/>
<evidence type="ECO:0000313" key="7">
    <source>
        <dbReference type="Proteomes" id="UP000275048"/>
    </source>
</evidence>
<dbReference type="OrthoDB" id="3683444at2"/>
<dbReference type="Gene3D" id="1.10.10.10">
    <property type="entry name" value="Winged helix-like DNA-binding domain superfamily/Winged helix DNA-binding domain"/>
    <property type="match status" value="1"/>
</dbReference>
<dbReference type="InterPro" id="IPR005561">
    <property type="entry name" value="ANTAR"/>
</dbReference>
<keyword evidence="4" id="KW-0804">Transcription</keyword>
<reference evidence="6 7" key="1">
    <citation type="submission" date="2018-10" db="EMBL/GenBank/DDBJ databases">
        <title>Isolation, diversity and antibacterial activity of antinobacteria from the wheat rhizosphere soil.</title>
        <authorList>
            <person name="Sun T."/>
        </authorList>
    </citation>
    <scope>NUCLEOTIDE SEQUENCE [LARGE SCALE GENOMIC DNA]</scope>
    <source>
        <strain evidence="6 7">SJ-23</strain>
    </source>
</reference>
<dbReference type="SMART" id="SM01012">
    <property type="entry name" value="ANTAR"/>
    <property type="match status" value="1"/>
</dbReference>
<evidence type="ECO:0000256" key="2">
    <source>
        <dbReference type="ARBA" id="ARBA00022777"/>
    </source>
</evidence>
<organism evidence="6 7">
    <name type="scientific">Agromyces tardus</name>
    <dbReference type="NCBI Taxonomy" id="2583849"/>
    <lineage>
        <taxon>Bacteria</taxon>
        <taxon>Bacillati</taxon>
        <taxon>Actinomycetota</taxon>
        <taxon>Actinomycetes</taxon>
        <taxon>Micrococcales</taxon>
        <taxon>Microbacteriaceae</taxon>
        <taxon>Agromyces</taxon>
    </lineage>
</organism>
<dbReference type="InterPro" id="IPR036388">
    <property type="entry name" value="WH-like_DNA-bd_sf"/>
</dbReference>
<keyword evidence="3" id="KW-0805">Transcription regulation</keyword>
<evidence type="ECO:0000256" key="4">
    <source>
        <dbReference type="ARBA" id="ARBA00023163"/>
    </source>
</evidence>
<keyword evidence="1" id="KW-0808">Transferase</keyword>
<dbReference type="SUPFAM" id="SSF52172">
    <property type="entry name" value="CheY-like"/>
    <property type="match status" value="1"/>
</dbReference>
<dbReference type="InterPro" id="IPR012074">
    <property type="entry name" value="GAF_ANTAR"/>
</dbReference>
<evidence type="ECO:0000256" key="3">
    <source>
        <dbReference type="ARBA" id="ARBA00023015"/>
    </source>
</evidence>
<accession>A0A3M7ZYK6</accession>
<dbReference type="InterPro" id="IPR003018">
    <property type="entry name" value="GAF"/>
</dbReference>
<dbReference type="GO" id="GO:0003723">
    <property type="term" value="F:RNA binding"/>
    <property type="evidence" value="ECO:0007669"/>
    <property type="project" value="InterPro"/>
</dbReference>
<dbReference type="SUPFAM" id="SSF55781">
    <property type="entry name" value="GAF domain-like"/>
    <property type="match status" value="1"/>
</dbReference>
<dbReference type="EMBL" id="RHHB01000067">
    <property type="protein sequence ID" value="RNB44089.1"/>
    <property type="molecule type" value="Genomic_DNA"/>
</dbReference>
<dbReference type="Proteomes" id="UP000275048">
    <property type="component" value="Unassembled WGS sequence"/>
</dbReference>
<sequence length="248" mass="26859">MSELEQRPTVGGLTRERRLMETFASLADTLVDDYDVVDLLQMLVDTCAELFDSTAAAILLADEHGELDVVASTSEASRLVELMQLSADAGPCIEAYQTGRMVSVADIRDAPEQWRRFRESALAAGFAAVDAIPMRLRTTVIGTLNLLRASPGALDPHDEVAARAFADVATIGILHERSLRESAVLAEQLQGALNSRVVIEQAKGVVAHTRGVSIDAAFQLLRDYARTNRMGISRVAAQIVNRSLDLDA</sequence>
<dbReference type="Pfam" id="PF03861">
    <property type="entry name" value="ANTAR"/>
    <property type="match status" value="1"/>
</dbReference>
<dbReference type="InterPro" id="IPR029016">
    <property type="entry name" value="GAF-like_dom_sf"/>
</dbReference>
<gene>
    <name evidence="6" type="ORF">EDM22_18235</name>
</gene>
<dbReference type="PROSITE" id="PS50921">
    <property type="entry name" value="ANTAR"/>
    <property type="match status" value="1"/>
</dbReference>
<feature type="domain" description="ANTAR" evidence="5">
    <location>
        <begin position="179"/>
        <end position="240"/>
    </location>
</feature>